<dbReference type="Proteomes" id="UP000009026">
    <property type="component" value="Chromosome"/>
</dbReference>
<keyword evidence="6 7" id="KW-0472">Membrane</keyword>
<sequence length="426" mass="47842">MDLKEQLLYGLPAFLAPILIELVVGLVRRKPAYRLHDALTNVTMSLLTVLGSVVIAGATFVFYGYVYKHHALFDLAKASPWTWVVAFLAYDFFYYWAHRMHHTMAWMWGVHVAHHSGEDMNFGLAVRQSALGELTTWPFFVPMALLGIAPEVFLGITGIQLIFQYAIHNTYVPPLGWLEYVLVTPSQHRVHHSRNTPYIDKNYGNILVVWDLLFRTYQPELKDQPCVYGLRSSLRTWNPLTAHFHYFVELFQKSAACARLSDKVLCFLKGPDWNPPSLRPERFSGHPDDGPSATFKKYDPKLPLPVSAYCVTQFFSLSASILLLAWYLDVLSPTVRVAALGCVLFSTWSLGAMMDARAFAWRQEWARLAGIALLGPALALMEGAPLMNALPILLHPVLSAAWLLRFRSAFQEGAYTPTGGPGALAA</sequence>
<dbReference type="PANTHER" id="PTHR21624">
    <property type="entry name" value="STEROL DESATURASE-RELATED PROTEIN"/>
    <property type="match status" value="1"/>
</dbReference>
<dbReference type="GO" id="GO:0005506">
    <property type="term" value="F:iron ion binding"/>
    <property type="evidence" value="ECO:0007669"/>
    <property type="project" value="InterPro"/>
</dbReference>
<feature type="transmembrane region" description="Helical" evidence="7">
    <location>
        <begin position="334"/>
        <end position="353"/>
    </location>
</feature>
<evidence type="ECO:0000313" key="9">
    <source>
        <dbReference type="EMBL" id="AKQ69237.1"/>
    </source>
</evidence>
<dbReference type="InterPro" id="IPR006694">
    <property type="entry name" value="Fatty_acid_hydroxylase"/>
</dbReference>
<dbReference type="PANTHER" id="PTHR21624:SF1">
    <property type="entry name" value="ALKYLGLYCEROL MONOOXYGENASE"/>
    <property type="match status" value="1"/>
</dbReference>
<keyword evidence="5" id="KW-0443">Lipid metabolism</keyword>
<dbReference type="eggNOG" id="COG3000">
    <property type="taxonomic scope" value="Bacteria"/>
</dbReference>
<dbReference type="KEGG" id="mym:A176_006149"/>
<reference evidence="9 10" key="1">
    <citation type="journal article" date="2016" name="PLoS ONE">
        <title>Complete Genome Sequence and Comparative Genomics of a Novel Myxobacterium Myxococcus hansupus.</title>
        <authorList>
            <person name="Sharma G."/>
            <person name="Narwani T."/>
            <person name="Subramanian S."/>
        </authorList>
    </citation>
    <scope>NUCLEOTIDE SEQUENCE [LARGE SCALE GENOMIC DNA]</scope>
    <source>
        <strain evidence="10">mixupus</strain>
    </source>
</reference>
<evidence type="ECO:0000256" key="1">
    <source>
        <dbReference type="ARBA" id="ARBA00004127"/>
    </source>
</evidence>
<dbReference type="OrthoDB" id="5291790at2"/>
<feature type="transmembrane region" description="Helical" evidence="7">
    <location>
        <begin position="306"/>
        <end position="328"/>
    </location>
</feature>
<feature type="transmembrane region" description="Helical" evidence="7">
    <location>
        <begin position="6"/>
        <end position="27"/>
    </location>
</feature>
<feature type="transmembrane region" description="Helical" evidence="7">
    <location>
        <begin position="78"/>
        <end position="97"/>
    </location>
</feature>
<organism evidence="9 10">
    <name type="scientific">Pseudomyxococcus hansupus</name>
    <dbReference type="NCBI Taxonomy" id="1297742"/>
    <lineage>
        <taxon>Bacteria</taxon>
        <taxon>Pseudomonadati</taxon>
        <taxon>Myxococcota</taxon>
        <taxon>Myxococcia</taxon>
        <taxon>Myxococcales</taxon>
        <taxon>Cystobacterineae</taxon>
        <taxon>Myxococcaceae</taxon>
        <taxon>Pseudomyxococcus</taxon>
    </lineage>
</organism>
<dbReference type="GO" id="GO:0016020">
    <property type="term" value="C:membrane"/>
    <property type="evidence" value="ECO:0007669"/>
    <property type="project" value="GOC"/>
</dbReference>
<gene>
    <name evidence="9" type="ORF">A176_006149</name>
</gene>
<comment type="subcellular location">
    <subcellularLocation>
        <location evidence="1">Endomembrane system</location>
        <topology evidence="1">Multi-pass membrane protein</topology>
    </subcellularLocation>
</comment>
<dbReference type="GO" id="GO:0008610">
    <property type="term" value="P:lipid biosynthetic process"/>
    <property type="evidence" value="ECO:0007669"/>
    <property type="project" value="InterPro"/>
</dbReference>
<protein>
    <submittedName>
        <fullName evidence="9">Sterol desaturase</fullName>
    </submittedName>
</protein>
<evidence type="ECO:0000256" key="3">
    <source>
        <dbReference type="ARBA" id="ARBA00022989"/>
    </source>
</evidence>
<keyword evidence="2 7" id="KW-0812">Transmembrane</keyword>
<dbReference type="GO" id="GO:0050479">
    <property type="term" value="F:glyceryl-ether monooxygenase activity"/>
    <property type="evidence" value="ECO:0007669"/>
    <property type="project" value="TreeGrafter"/>
</dbReference>
<evidence type="ECO:0000256" key="2">
    <source>
        <dbReference type="ARBA" id="ARBA00022692"/>
    </source>
</evidence>
<proteinExistence type="predicted"/>
<keyword evidence="4" id="KW-0560">Oxidoreductase</keyword>
<evidence type="ECO:0000256" key="7">
    <source>
        <dbReference type="SAM" id="Phobius"/>
    </source>
</evidence>
<dbReference type="GO" id="GO:0006643">
    <property type="term" value="P:membrane lipid metabolic process"/>
    <property type="evidence" value="ECO:0007669"/>
    <property type="project" value="TreeGrafter"/>
</dbReference>
<evidence type="ECO:0000259" key="8">
    <source>
        <dbReference type="Pfam" id="PF04116"/>
    </source>
</evidence>
<dbReference type="STRING" id="1297742.A176_006149"/>
<evidence type="ECO:0000256" key="6">
    <source>
        <dbReference type="ARBA" id="ARBA00023136"/>
    </source>
</evidence>
<keyword evidence="10" id="KW-1185">Reference proteome</keyword>
<feature type="transmembrane region" description="Helical" evidence="7">
    <location>
        <begin position="365"/>
        <end position="381"/>
    </location>
</feature>
<accession>A0A0H4XLU3</accession>
<dbReference type="EMBL" id="CP012109">
    <property type="protein sequence ID" value="AKQ69237.1"/>
    <property type="molecule type" value="Genomic_DNA"/>
</dbReference>
<evidence type="ECO:0000256" key="4">
    <source>
        <dbReference type="ARBA" id="ARBA00023002"/>
    </source>
</evidence>
<dbReference type="InterPro" id="IPR051689">
    <property type="entry name" value="Sterol_desaturase/TMEM195"/>
</dbReference>
<dbReference type="GO" id="GO:0012505">
    <property type="term" value="C:endomembrane system"/>
    <property type="evidence" value="ECO:0007669"/>
    <property type="project" value="UniProtKB-SubCell"/>
</dbReference>
<feature type="transmembrane region" description="Helical" evidence="7">
    <location>
        <begin position="39"/>
        <end position="66"/>
    </location>
</feature>
<dbReference type="PATRIC" id="fig|1297742.4.peg.6241"/>
<evidence type="ECO:0000313" key="10">
    <source>
        <dbReference type="Proteomes" id="UP000009026"/>
    </source>
</evidence>
<keyword evidence="3 7" id="KW-1133">Transmembrane helix</keyword>
<name>A0A0H4XLU3_9BACT</name>
<dbReference type="RefSeq" id="WP_002635586.1">
    <property type="nucleotide sequence ID" value="NZ_CP012109.1"/>
</dbReference>
<dbReference type="Pfam" id="PF04116">
    <property type="entry name" value="FA_hydroxylase"/>
    <property type="match status" value="1"/>
</dbReference>
<feature type="domain" description="Fatty acid hydroxylase" evidence="8">
    <location>
        <begin position="83"/>
        <end position="216"/>
    </location>
</feature>
<evidence type="ECO:0000256" key="5">
    <source>
        <dbReference type="ARBA" id="ARBA00023098"/>
    </source>
</evidence>
<dbReference type="AlphaFoldDB" id="A0A0H4XLU3"/>